<dbReference type="RefSeq" id="WP_316430103.1">
    <property type="nucleotide sequence ID" value="NZ_CP053586.1"/>
</dbReference>
<dbReference type="EMBL" id="CP053586">
    <property type="protein sequence ID" value="WNZ24337.1"/>
    <property type="molecule type" value="Genomic_DNA"/>
</dbReference>
<dbReference type="InterPro" id="IPR005467">
    <property type="entry name" value="His_kinase_dom"/>
</dbReference>
<dbReference type="Gene3D" id="1.10.287.130">
    <property type="match status" value="1"/>
</dbReference>
<keyword evidence="5" id="KW-0902">Two-component regulatory system</keyword>
<evidence type="ECO:0000256" key="5">
    <source>
        <dbReference type="ARBA" id="ARBA00023012"/>
    </source>
</evidence>
<dbReference type="PROSITE" id="PS50109">
    <property type="entry name" value="HIS_KIN"/>
    <property type="match status" value="1"/>
</dbReference>
<organism evidence="8">
    <name type="scientific">Leptolyngbya sp. NK1-12</name>
    <dbReference type="NCBI Taxonomy" id="2547451"/>
    <lineage>
        <taxon>Bacteria</taxon>
        <taxon>Bacillati</taxon>
        <taxon>Cyanobacteriota</taxon>
        <taxon>Cyanophyceae</taxon>
        <taxon>Leptolyngbyales</taxon>
        <taxon>Leptolyngbyaceae</taxon>
        <taxon>Leptolyngbya group</taxon>
        <taxon>Leptolyngbya</taxon>
    </lineage>
</organism>
<gene>
    <name evidence="8" type="ORF">HJG54_16725</name>
</gene>
<dbReference type="GO" id="GO:0004673">
    <property type="term" value="F:protein histidine kinase activity"/>
    <property type="evidence" value="ECO:0007669"/>
    <property type="project" value="UniProtKB-EC"/>
</dbReference>
<protein>
    <recommendedName>
        <fullName evidence="3">histidine kinase</fullName>
        <ecNumber evidence="3">2.7.13.3</ecNumber>
    </recommendedName>
</protein>
<dbReference type="AlphaFoldDB" id="A0AA96WDP5"/>
<dbReference type="InterPro" id="IPR003594">
    <property type="entry name" value="HATPase_dom"/>
</dbReference>
<dbReference type="PRINTS" id="PR00344">
    <property type="entry name" value="BCTRLSENSOR"/>
</dbReference>
<dbReference type="SMART" id="SM00387">
    <property type="entry name" value="HATPase_c"/>
    <property type="match status" value="1"/>
</dbReference>
<accession>A0AA96WDP5</accession>
<keyword evidence="4 8" id="KW-0808">Transferase</keyword>
<dbReference type="InterPro" id="IPR016132">
    <property type="entry name" value="Phyto_chromo_attachment"/>
</dbReference>
<dbReference type="PROSITE" id="PS50046">
    <property type="entry name" value="PHYTOCHROME_2"/>
    <property type="match status" value="1"/>
</dbReference>
<evidence type="ECO:0000256" key="3">
    <source>
        <dbReference type="ARBA" id="ARBA00012438"/>
    </source>
</evidence>
<dbReference type="Pfam" id="PF01590">
    <property type="entry name" value="GAF"/>
    <property type="match status" value="1"/>
</dbReference>
<dbReference type="Gene3D" id="3.30.450.40">
    <property type="match status" value="1"/>
</dbReference>
<evidence type="ECO:0000259" key="6">
    <source>
        <dbReference type="PROSITE" id="PS50046"/>
    </source>
</evidence>
<dbReference type="SUPFAM" id="SSF55874">
    <property type="entry name" value="ATPase domain of HSP90 chaperone/DNA topoisomerase II/histidine kinase"/>
    <property type="match status" value="1"/>
</dbReference>
<dbReference type="SUPFAM" id="SSF55781">
    <property type="entry name" value="GAF domain-like"/>
    <property type="match status" value="1"/>
</dbReference>
<dbReference type="InterPro" id="IPR036890">
    <property type="entry name" value="HATPase_C_sf"/>
</dbReference>
<keyword evidence="4 8" id="KW-0418">Kinase</keyword>
<dbReference type="InterPro" id="IPR004358">
    <property type="entry name" value="Sig_transdc_His_kin-like_C"/>
</dbReference>
<comment type="similarity">
    <text evidence="2">In the N-terminal section; belongs to the phytochrome family.</text>
</comment>
<dbReference type="Pfam" id="PF02518">
    <property type="entry name" value="HATPase_c"/>
    <property type="match status" value="1"/>
</dbReference>
<dbReference type="PANTHER" id="PTHR43065">
    <property type="entry name" value="SENSOR HISTIDINE KINASE"/>
    <property type="match status" value="1"/>
</dbReference>
<feature type="domain" description="Phytochrome chromophore attachment site" evidence="6">
    <location>
        <begin position="59"/>
        <end position="195"/>
    </location>
</feature>
<dbReference type="EC" id="2.7.13.3" evidence="3"/>
<evidence type="ECO:0000256" key="2">
    <source>
        <dbReference type="ARBA" id="ARBA00006402"/>
    </source>
</evidence>
<evidence type="ECO:0000313" key="8">
    <source>
        <dbReference type="EMBL" id="WNZ24337.1"/>
    </source>
</evidence>
<dbReference type="GO" id="GO:0000160">
    <property type="term" value="P:phosphorelay signal transduction system"/>
    <property type="evidence" value="ECO:0007669"/>
    <property type="project" value="UniProtKB-KW"/>
</dbReference>
<proteinExistence type="inferred from homology"/>
<evidence type="ECO:0000256" key="4">
    <source>
        <dbReference type="ARBA" id="ARBA00022777"/>
    </source>
</evidence>
<name>A0AA96WDP5_9CYAN</name>
<reference evidence="8" key="1">
    <citation type="submission" date="2020-05" db="EMBL/GenBank/DDBJ databases">
        <authorList>
            <person name="Zhu T."/>
            <person name="Keshari N."/>
            <person name="Lu X."/>
        </authorList>
    </citation>
    <scope>NUCLEOTIDE SEQUENCE</scope>
    <source>
        <strain evidence="8">NK1-12</strain>
    </source>
</reference>
<dbReference type="PANTHER" id="PTHR43065:SF50">
    <property type="entry name" value="HISTIDINE KINASE"/>
    <property type="match status" value="1"/>
</dbReference>
<dbReference type="Gene3D" id="3.30.565.10">
    <property type="entry name" value="Histidine kinase-like ATPase, C-terminal domain"/>
    <property type="match status" value="1"/>
</dbReference>
<evidence type="ECO:0000256" key="1">
    <source>
        <dbReference type="ARBA" id="ARBA00000085"/>
    </source>
</evidence>
<evidence type="ECO:0000259" key="7">
    <source>
        <dbReference type="PROSITE" id="PS50109"/>
    </source>
</evidence>
<feature type="domain" description="Histidine kinase" evidence="7">
    <location>
        <begin position="274"/>
        <end position="516"/>
    </location>
</feature>
<dbReference type="InterPro" id="IPR003018">
    <property type="entry name" value="GAF"/>
</dbReference>
<dbReference type="InterPro" id="IPR029016">
    <property type="entry name" value="GAF-like_dom_sf"/>
</dbReference>
<comment type="catalytic activity">
    <reaction evidence="1">
        <text>ATP + protein L-histidine = ADP + protein N-phospho-L-histidine.</text>
        <dbReference type="EC" id="2.7.13.3"/>
    </reaction>
</comment>
<dbReference type="SMART" id="SM00065">
    <property type="entry name" value="GAF"/>
    <property type="match status" value="1"/>
</dbReference>
<sequence>MNSAYLDQLRACCRDQAAFEQMQQLLALACDQSAPEPSNLLDQSRAAFQAVAKIRQSLDLDTTVQTAVEEVRQLLKADRAAIFRFDPALTGGEFIAESVLPQFPSILAARVQHYCFGELDAISLQSGQVDAIADIHTAGLRIGPIDDFARFQVRASLTVPLLQDHPWGLLCLHQCATARVWQPQEIELVTQISTQLAVALQQSELFVQTQQQAQAFAVAFHQLQPRHMQQAKLSSLGRLMAGLTEEINHPAGFICSSLSHANQYAQQLLELVELYQQEHTTPSPALQQALETLDLNFIAEDFPKLLAAMQLGGERIRQMVLALQRFSSPDAPRMQPTNLHEGIDNTLLILQHRLKPRSSCRGIQVVCEYGDVPPVECYPNQINQVFLYLISNAIDALEEKQLAEQNNEQNQNNDLIQSSAYRPQMTIRTLQIPDPQGGNPRVIICIADNGGGIPDVVQDKLFEPFSTTKSVEGNQSSGLGLFISRDIVVNIHGGDLQCYSQLGVGSEFWIELPVKQTGGSNLSHRWSVASGRSHRYAITWNKPITIHPVAQFLSDQLQDRDVLV</sequence>